<keyword evidence="1" id="KW-1133">Transmembrane helix</keyword>
<dbReference type="EMBL" id="CP034348">
    <property type="protein sequence ID" value="QGX99977.1"/>
    <property type="molecule type" value="Genomic_DNA"/>
</dbReference>
<name>A0A6I6IX29_9RHOB</name>
<keyword evidence="1" id="KW-0472">Membrane</keyword>
<keyword evidence="5" id="KW-1185">Reference proteome</keyword>
<evidence type="ECO:0000313" key="4">
    <source>
        <dbReference type="EMBL" id="QGX99977.1"/>
    </source>
</evidence>
<dbReference type="KEGG" id="rom:EI983_17560"/>
<proteinExistence type="predicted"/>
<dbReference type="OrthoDB" id="7863619at2"/>
<feature type="transmembrane region" description="Helical" evidence="1">
    <location>
        <begin position="21"/>
        <end position="42"/>
    </location>
</feature>
<dbReference type="AlphaFoldDB" id="A0A6I6IX29"/>
<dbReference type="InterPro" id="IPR057189">
    <property type="entry name" value="DUF7867"/>
</dbReference>
<evidence type="ECO:0000313" key="5">
    <source>
        <dbReference type="Proteomes" id="UP000428330"/>
    </source>
</evidence>
<dbReference type="Proteomes" id="UP000428330">
    <property type="component" value="Chromosome"/>
</dbReference>
<dbReference type="RefSeq" id="WP_157708658.1">
    <property type="nucleotide sequence ID" value="NZ_CP034348.1"/>
</dbReference>
<evidence type="ECO:0000256" key="1">
    <source>
        <dbReference type="SAM" id="Phobius"/>
    </source>
</evidence>
<feature type="domain" description="Putative Flp pilus-assembly TadG-like N-terminal" evidence="2">
    <location>
        <begin position="21"/>
        <end position="66"/>
    </location>
</feature>
<keyword evidence="1" id="KW-0812">Transmembrane</keyword>
<protein>
    <submittedName>
        <fullName evidence="4">Pilus assembly protein</fullName>
    </submittedName>
</protein>
<evidence type="ECO:0000259" key="3">
    <source>
        <dbReference type="Pfam" id="PF25269"/>
    </source>
</evidence>
<evidence type="ECO:0000259" key="2">
    <source>
        <dbReference type="Pfam" id="PF13400"/>
    </source>
</evidence>
<gene>
    <name evidence="4" type="ORF">EI983_17560</name>
</gene>
<dbReference type="Pfam" id="PF25269">
    <property type="entry name" value="DUF7867"/>
    <property type="match status" value="1"/>
</dbReference>
<reference evidence="5" key="1">
    <citation type="submission" date="2018-12" db="EMBL/GenBank/DDBJ databases">
        <title>Complete genome sequence of Roseovarius sp. MME-070.</title>
        <authorList>
            <person name="Nam Y.-D."/>
            <person name="Kang J."/>
            <person name="Chung W.-H."/>
            <person name="Park Y.S."/>
        </authorList>
    </citation>
    <scope>NUCLEOTIDE SEQUENCE [LARGE SCALE GENOMIC DNA]</scope>
    <source>
        <strain evidence="5">MME-070</strain>
    </source>
</reference>
<dbReference type="InterPro" id="IPR028087">
    <property type="entry name" value="Tad_N"/>
</dbReference>
<sequence length="505" mass="53257">MPKPTHPIRARLAAYARDDDGTGTVFSIFAVAMLLIIGGIAIDGSNFWRNQQQMQQTADVAAHAGVVELTMNGTQGAASAAATFVNNNMPSDLYGNLYADQNSDIVLVHYDENNNSISTSGTPNAVRVQLHRNSASGNPLRTIALRVSDLFLISEQTSLSNWNLSVTGVAALAVFKGCNSTDGIYAKDKVRLSSSNTFGSGYCLHSQDEIWMSQQNNFMANSGLSMPNLDSCGSKCTDGANPGSEAAAFERNLILPDINAHIQGAYDSFLGTGDPAIKDAFFSDKYIENSALNALKTVGIKTAGLQTGSVVNMTDAQFEELADVPEGLVYNVTCKSNGNPDSVRIEFGEEKQKPGKNGEKYFTPSQFSDVAIITNCGFEFLTATDIKSSVLISTRLASTHTITASSGASIGDLLGGCAVDEQTVVMGMSGMSVPADFAGSNVSFIVDNDIHLSASSSSSTINHSGVSFHASGSVEIAANHTFDSCATPPSGLIPTLKVIRHVIPS</sequence>
<dbReference type="Pfam" id="PF13400">
    <property type="entry name" value="Tad"/>
    <property type="match status" value="1"/>
</dbReference>
<organism evidence="4 5">
    <name type="scientific">Roseovarius faecimaris</name>
    <dbReference type="NCBI Taxonomy" id="2494550"/>
    <lineage>
        <taxon>Bacteria</taxon>
        <taxon>Pseudomonadati</taxon>
        <taxon>Pseudomonadota</taxon>
        <taxon>Alphaproteobacteria</taxon>
        <taxon>Rhodobacterales</taxon>
        <taxon>Roseobacteraceae</taxon>
        <taxon>Roseovarius</taxon>
    </lineage>
</organism>
<feature type="domain" description="DUF7867" evidence="3">
    <location>
        <begin position="183"/>
        <end position="485"/>
    </location>
</feature>
<accession>A0A6I6IX29</accession>